<evidence type="ECO:0000313" key="3">
    <source>
        <dbReference type="Proteomes" id="UP000183263"/>
    </source>
</evidence>
<reference evidence="2 3" key="1">
    <citation type="submission" date="2016-10" db="EMBL/GenBank/DDBJ databases">
        <authorList>
            <person name="de Groot N.N."/>
        </authorList>
    </citation>
    <scope>NUCLEOTIDE SEQUENCE [LARGE SCALE GENOMIC DNA]</scope>
    <source>
        <strain evidence="2 3">DSM 44892</strain>
    </source>
</reference>
<accession>A0A1G8P6M3</accession>
<sequence length="524" mass="56842">MSEIPAGPPVHEADPVGAGGHPGIRDTGGRLRVFSFATAEKRVEYLWVLRAFEQARSRYVVLLHAADVSRILGEIGDGVSGESGVSGEPLPSPDVAALLDQLHQWGVLERTHDGSRAATLAEYRNRHFVYQFTDLGFEAFRAVEGVLAAGPDEVSLSRAALPDLLADLTDLADANRDGDAERVARKLGRLDATLSDMADRAARFYLSLGTMVRTTDVTPETFLAHKDALLTHMREFSSDLARYAPRLATAIREVEESDIDLMVARAVAHDGRILRPLNEREADWRQRWAGLAQWFVAADGALSEADRLRDGTMSAIAAVLALLRRVTENRKGGVSRDSQLRHVAGWFAAAPTEDAAHALFQAVFDLDRPRHLSGVHPRAEETHAGEITEEQSWWEAPPVEISRTLAETGRAPAAGVPHRVHRDGPGVRRLRDAQLAAQRSRAGAAASLAEAGAYTRPLTEPETDVLLRLLDTALSSRATVSGSVHWGDARDGGAVLTVRPGEGATVVDTARGRLYLDGIEVDVR</sequence>
<dbReference type="InterPro" id="IPR013493">
    <property type="entry name" value="CHP02677"/>
</dbReference>
<dbReference type="NCBIfam" id="TIGR02677">
    <property type="entry name" value="TIGR02677 family protein"/>
    <property type="match status" value="1"/>
</dbReference>
<organism evidence="2 3">
    <name type="scientific">Rhodococcus triatomae</name>
    <dbReference type="NCBI Taxonomy" id="300028"/>
    <lineage>
        <taxon>Bacteria</taxon>
        <taxon>Bacillati</taxon>
        <taxon>Actinomycetota</taxon>
        <taxon>Actinomycetes</taxon>
        <taxon>Mycobacteriales</taxon>
        <taxon>Nocardiaceae</taxon>
        <taxon>Rhodococcus</taxon>
    </lineage>
</organism>
<dbReference type="Proteomes" id="UP000183263">
    <property type="component" value="Unassembled WGS sequence"/>
</dbReference>
<dbReference type="EMBL" id="FNDN01000012">
    <property type="protein sequence ID" value="SDI88123.1"/>
    <property type="molecule type" value="Genomic_DNA"/>
</dbReference>
<feature type="region of interest" description="Disordered" evidence="1">
    <location>
        <begin position="1"/>
        <end position="24"/>
    </location>
</feature>
<dbReference type="Pfam" id="PF09660">
    <property type="entry name" value="DUF2397"/>
    <property type="match status" value="1"/>
</dbReference>
<evidence type="ECO:0000256" key="1">
    <source>
        <dbReference type="SAM" id="MobiDB-lite"/>
    </source>
</evidence>
<gene>
    <name evidence="2" type="ORF">SAMN05444695_11280</name>
</gene>
<evidence type="ECO:0000313" key="2">
    <source>
        <dbReference type="EMBL" id="SDI88123.1"/>
    </source>
</evidence>
<keyword evidence="3" id="KW-1185">Reference proteome</keyword>
<protein>
    <submittedName>
        <fullName evidence="2">TIGR02677 family protein</fullName>
    </submittedName>
</protein>
<dbReference type="AlphaFoldDB" id="A0A1G8P6M3"/>
<proteinExistence type="predicted"/>
<name>A0A1G8P6M3_9NOCA</name>